<comment type="caution">
    <text evidence="1">The sequence shown here is derived from an EMBL/GenBank/DDBJ whole genome shotgun (WGS) entry which is preliminary data.</text>
</comment>
<protein>
    <submittedName>
        <fullName evidence="1">Uncharacterized protein</fullName>
    </submittedName>
</protein>
<accession>B9BL89</accession>
<evidence type="ECO:0000313" key="2">
    <source>
        <dbReference type="Proteomes" id="UP000004535"/>
    </source>
</evidence>
<reference evidence="1 2" key="1">
    <citation type="journal article" date="2012" name="J. Bacteriol.">
        <title>Draft Genome Sequence Determination for Cystic Fibrosis and Chronic Granulomatous Disease Burkholderia multivorans Isolates.</title>
        <authorList>
            <person name="Varga J.J."/>
            <person name="Losada L."/>
            <person name="Zelazny A.M."/>
            <person name="Brinkac L."/>
            <person name="Harkins D."/>
            <person name="Radune D."/>
            <person name="Hostetler J."/>
            <person name="Sampaio E.P."/>
            <person name="Ronning C.M."/>
            <person name="Nierman W.C."/>
            <person name="Greenberg D.E."/>
            <person name="Holland S.M."/>
            <person name="Goldberg J.B."/>
        </authorList>
    </citation>
    <scope>NUCLEOTIDE SEQUENCE [LARGE SCALE GENOMIC DNA]</scope>
    <source>
        <strain evidence="1 2">CGD2</strain>
    </source>
</reference>
<organism evidence="1 2">
    <name type="scientific">Burkholderia multivorans CGD2</name>
    <dbReference type="NCBI Taxonomy" id="513052"/>
    <lineage>
        <taxon>Bacteria</taxon>
        <taxon>Pseudomonadati</taxon>
        <taxon>Pseudomonadota</taxon>
        <taxon>Betaproteobacteria</taxon>
        <taxon>Burkholderiales</taxon>
        <taxon>Burkholderiaceae</taxon>
        <taxon>Burkholderia</taxon>
        <taxon>Burkholderia cepacia complex</taxon>
    </lineage>
</organism>
<sequence length="45" mass="5362">MRRNKQQECTQPQLVELKRGLKGRHAFFYEMGSEFESAMEIGMIR</sequence>
<dbReference type="Proteomes" id="UP000004535">
    <property type="component" value="Unassembled WGS sequence"/>
</dbReference>
<gene>
    <name evidence="1" type="ORF">BURMUCGD2_5847</name>
</gene>
<proteinExistence type="predicted"/>
<dbReference type="AlphaFoldDB" id="B9BL89"/>
<dbReference type="EMBL" id="ACFC01000002">
    <property type="protein sequence ID" value="EEE08706.1"/>
    <property type="molecule type" value="Genomic_DNA"/>
</dbReference>
<evidence type="ECO:0000313" key="1">
    <source>
        <dbReference type="EMBL" id="EEE08706.1"/>
    </source>
</evidence>
<name>B9BL89_9BURK</name>